<evidence type="ECO:0000259" key="1">
    <source>
        <dbReference type="Pfam" id="PF07992"/>
    </source>
</evidence>
<keyword evidence="3" id="KW-1185">Reference proteome</keyword>
<dbReference type="Pfam" id="PF07992">
    <property type="entry name" value="Pyr_redox_2"/>
    <property type="match status" value="1"/>
</dbReference>
<protein>
    <submittedName>
        <fullName evidence="2">FAD-dependent oxidoreductase</fullName>
    </submittedName>
</protein>
<dbReference type="InterPro" id="IPR023753">
    <property type="entry name" value="FAD/NAD-binding_dom"/>
</dbReference>
<sequence length="485" mass="53925">MDTPRIDQCEICIVGAGIAGLNALFAASQYLGRNDRVVLVDRRTRVGGMWTDTYDYVRLHQPHQLFTAGNIKWTLDKERSYLATKPEILDHLQHCLDVLSRRMDVDERFGWDYVSHEETGSLVRVTLRAPDGLTRVVTAKRLIKAFGFQVVPNPPLNFSSARVKSATPNDMPRIIDSDAPVWIIGGGKTGLDTAHTLITQCPGREVNMLVGSGSMALRRDVLFATGARRWLGGLPFAALSTEFAKRYDGTNEEEVRRWFYSVLGTGPTGDKGEFAHGFGGCTSDAEMAVITNGLCRAENEHLADVVDRDGAAEFVFRSGHTERLADGTWIVNCTGLLLRSSHPFEPFVSPSGRTLSIQLRSAVIPLTLQAGYFLTHLMFTGGLNTLPLYAADIEELCAKTGKSPTPVVFPLTGYNLSLAFDHLPKKVFVEFGSDLMLWYPLPRRLAALMKFRLNHRRGRDRNRKTLDTIRERYGVRCGPLDHLSG</sequence>
<dbReference type="PRINTS" id="PR00368">
    <property type="entry name" value="FADPNR"/>
</dbReference>
<dbReference type="InterPro" id="IPR036188">
    <property type="entry name" value="FAD/NAD-bd_sf"/>
</dbReference>
<comment type="caution">
    <text evidence="2">The sequence shown here is derived from an EMBL/GenBank/DDBJ whole genome shotgun (WGS) entry which is preliminary data.</text>
</comment>
<accession>A0ABS9YX10</accession>
<name>A0ABS9YX10_9MYCO</name>
<proteinExistence type="predicted"/>
<evidence type="ECO:0000313" key="3">
    <source>
        <dbReference type="Proteomes" id="UP001139068"/>
    </source>
</evidence>
<organism evidence="2 3">
    <name type="scientific">Candidatus Mycolicibacterium alkanivorans</name>
    <dbReference type="NCBI Taxonomy" id="2954114"/>
    <lineage>
        <taxon>Bacteria</taxon>
        <taxon>Bacillati</taxon>
        <taxon>Actinomycetota</taxon>
        <taxon>Actinomycetes</taxon>
        <taxon>Mycobacteriales</taxon>
        <taxon>Mycobacteriaceae</taxon>
        <taxon>Mycolicibacterium</taxon>
    </lineage>
</organism>
<dbReference type="SUPFAM" id="SSF51905">
    <property type="entry name" value="FAD/NAD(P)-binding domain"/>
    <property type="match status" value="1"/>
</dbReference>
<evidence type="ECO:0000313" key="2">
    <source>
        <dbReference type="EMBL" id="MCI4675790.1"/>
    </source>
</evidence>
<dbReference type="RefSeq" id="WP_243072063.1">
    <property type="nucleotide sequence ID" value="NZ_JAIVFL010000001.1"/>
</dbReference>
<dbReference type="Proteomes" id="UP001139068">
    <property type="component" value="Unassembled WGS sequence"/>
</dbReference>
<dbReference type="Gene3D" id="3.50.50.60">
    <property type="entry name" value="FAD/NAD(P)-binding domain"/>
    <property type="match status" value="1"/>
</dbReference>
<feature type="domain" description="FAD/NAD(P)-binding" evidence="1">
    <location>
        <begin position="11"/>
        <end position="207"/>
    </location>
</feature>
<reference evidence="2" key="1">
    <citation type="journal article" date="2022" name="ISME J.">
        <title>Identification of active gaseous-alkane degraders at natural gas seeps.</title>
        <authorList>
            <person name="Farhan Ul Haque M."/>
            <person name="Hernandez M."/>
            <person name="Crombie A.T."/>
            <person name="Murrell J.C."/>
        </authorList>
    </citation>
    <scope>NUCLEOTIDE SEQUENCE</scope>
    <source>
        <strain evidence="2">ANDR5</strain>
    </source>
</reference>
<gene>
    <name evidence="2" type="ORF">K9U37_13245</name>
</gene>
<dbReference type="EMBL" id="JAIVFL010000001">
    <property type="protein sequence ID" value="MCI4675790.1"/>
    <property type="molecule type" value="Genomic_DNA"/>
</dbReference>